<proteinExistence type="inferred from homology"/>
<protein>
    <submittedName>
        <fullName evidence="3">ComF family protein</fullName>
    </submittedName>
</protein>
<gene>
    <name evidence="3" type="ORF">IPN02_05120</name>
</gene>
<name>A0A936NBY7_9ACTN</name>
<accession>A0A936NBY7</accession>
<dbReference type="Gene3D" id="3.40.50.2020">
    <property type="match status" value="1"/>
</dbReference>
<evidence type="ECO:0000256" key="2">
    <source>
        <dbReference type="SAM" id="MobiDB-lite"/>
    </source>
</evidence>
<dbReference type="PANTHER" id="PTHR47505">
    <property type="entry name" value="DNA UTILIZATION PROTEIN YHGH"/>
    <property type="match status" value="1"/>
</dbReference>
<dbReference type="EMBL" id="JADJZA010000001">
    <property type="protein sequence ID" value="MBK9296241.1"/>
    <property type="molecule type" value="Genomic_DNA"/>
</dbReference>
<dbReference type="InterPro" id="IPR000836">
    <property type="entry name" value="PRTase_dom"/>
</dbReference>
<dbReference type="CDD" id="cd06223">
    <property type="entry name" value="PRTases_typeI"/>
    <property type="match status" value="1"/>
</dbReference>
<reference evidence="3 4" key="1">
    <citation type="submission" date="2020-10" db="EMBL/GenBank/DDBJ databases">
        <title>Connecting structure to function with the recovery of over 1000 high-quality activated sludge metagenome-assembled genomes encoding full-length rRNA genes using long-read sequencing.</title>
        <authorList>
            <person name="Singleton C.M."/>
            <person name="Petriglieri F."/>
            <person name="Kristensen J.M."/>
            <person name="Kirkegaard R.H."/>
            <person name="Michaelsen T.Y."/>
            <person name="Andersen M.H."/>
            <person name="Karst S.M."/>
            <person name="Dueholm M.S."/>
            <person name="Nielsen P.H."/>
            <person name="Albertsen M."/>
        </authorList>
    </citation>
    <scope>NUCLEOTIDE SEQUENCE [LARGE SCALE GENOMIC DNA]</scope>
    <source>
        <strain evidence="3">Lyne_18-Q3-R50-59_MAXAC.006</strain>
    </source>
</reference>
<dbReference type="InterPro" id="IPR029057">
    <property type="entry name" value="PRTase-like"/>
</dbReference>
<dbReference type="SUPFAM" id="SSF53271">
    <property type="entry name" value="PRTase-like"/>
    <property type="match status" value="1"/>
</dbReference>
<comment type="caution">
    <text evidence="3">The sequence shown here is derived from an EMBL/GenBank/DDBJ whole genome shotgun (WGS) entry which is preliminary data.</text>
</comment>
<evidence type="ECO:0000313" key="4">
    <source>
        <dbReference type="Proteomes" id="UP000727993"/>
    </source>
</evidence>
<evidence type="ECO:0000313" key="3">
    <source>
        <dbReference type="EMBL" id="MBK9296241.1"/>
    </source>
</evidence>
<sequence length="206" mass="21118">MCHRSGPSPCAACVDALRPLAAGELCPPPDGLDGAAALCRYEGVATTLITSLKYGRHRDAVRSLGAALAVMGGTWLDGATVCWVPAAPANRAERGFDQAELLAQAATAAARRMAIPSAGTARLLRRDPAPVSGGPHGQTGRSRAQRLTGPVLRPTGPSPVRVVVIDDVTTTGSSLSRAAMALRGAGARSVHALCVAATPYHPPPHR</sequence>
<comment type="similarity">
    <text evidence="1">Belongs to the ComF/GntX family.</text>
</comment>
<dbReference type="AlphaFoldDB" id="A0A936NBY7"/>
<organism evidence="3 4">
    <name type="scientific">Candidatus Neomicrothrix subdominans</name>
    <dbReference type="NCBI Taxonomy" id="2954438"/>
    <lineage>
        <taxon>Bacteria</taxon>
        <taxon>Bacillati</taxon>
        <taxon>Actinomycetota</taxon>
        <taxon>Acidimicrobiia</taxon>
        <taxon>Acidimicrobiales</taxon>
        <taxon>Microthrixaceae</taxon>
        <taxon>Candidatus Neomicrothrix</taxon>
    </lineage>
</organism>
<evidence type="ECO:0000256" key="1">
    <source>
        <dbReference type="ARBA" id="ARBA00008007"/>
    </source>
</evidence>
<dbReference type="Proteomes" id="UP000727993">
    <property type="component" value="Unassembled WGS sequence"/>
</dbReference>
<feature type="region of interest" description="Disordered" evidence="2">
    <location>
        <begin position="119"/>
        <end position="158"/>
    </location>
</feature>
<dbReference type="PANTHER" id="PTHR47505:SF1">
    <property type="entry name" value="DNA UTILIZATION PROTEIN YHGH"/>
    <property type="match status" value="1"/>
</dbReference>
<dbReference type="InterPro" id="IPR051910">
    <property type="entry name" value="ComF/GntX_DNA_util-trans"/>
</dbReference>